<dbReference type="Gene3D" id="1.10.1200.10">
    <property type="entry name" value="ACP-like"/>
    <property type="match status" value="1"/>
</dbReference>
<evidence type="ECO:0000313" key="7">
    <source>
        <dbReference type="EMBL" id="ARF13173.1"/>
    </source>
</evidence>
<dbReference type="SUPFAM" id="SSF52499">
    <property type="entry name" value="Isochorismatase-like hydrolases"/>
    <property type="match status" value="1"/>
</dbReference>
<keyword evidence="8" id="KW-1185">Reference proteome</keyword>
<dbReference type="InterPro" id="IPR016291">
    <property type="entry name" value="Isochorismatase"/>
</dbReference>
<dbReference type="PIRSF" id="PIRSF001111">
    <property type="entry name" value="Isochorismatase"/>
    <property type="match status" value="1"/>
</dbReference>
<evidence type="ECO:0000259" key="6">
    <source>
        <dbReference type="PROSITE" id="PS50075"/>
    </source>
</evidence>
<dbReference type="PANTHER" id="PTHR43540">
    <property type="entry name" value="PEROXYUREIDOACRYLATE/UREIDOACRYLATE AMIDOHYDROLASE-RELATED"/>
    <property type="match status" value="1"/>
</dbReference>
<proteinExistence type="inferred from homology"/>
<protein>
    <recommendedName>
        <fullName evidence="3">isochorismatase</fullName>
        <ecNumber evidence="3">3.3.2.1</ecNumber>
    </recommendedName>
</protein>
<dbReference type="Proteomes" id="UP000192486">
    <property type="component" value="Chromosome"/>
</dbReference>
<dbReference type="SUPFAM" id="SSF47336">
    <property type="entry name" value="ACP-like"/>
    <property type="match status" value="1"/>
</dbReference>
<dbReference type="PANTHER" id="PTHR43540:SF3">
    <property type="entry name" value="ENTEROBACTIN SYNTHASE COMPONENT B"/>
    <property type="match status" value="1"/>
</dbReference>
<dbReference type="Pfam" id="PF00857">
    <property type="entry name" value="Isochorismatase"/>
    <property type="match status" value="1"/>
</dbReference>
<name>A0ABM6JT00_SPOUR</name>
<reference evidence="7 8" key="1">
    <citation type="submission" date="2016-04" db="EMBL/GenBank/DDBJ databases">
        <title>Comparative Genomics and Epigenetics of Sporosarcina ureae.</title>
        <authorList>
            <person name="Oliver A.S."/>
            <person name="Cooper K.K."/>
        </authorList>
    </citation>
    <scope>NUCLEOTIDE SEQUENCE [LARGE SCALE GENOMIC DNA]</scope>
    <source>
        <strain evidence="7 8">S204</strain>
    </source>
</reference>
<dbReference type="InterPro" id="IPR000868">
    <property type="entry name" value="Isochorismatase-like_dom"/>
</dbReference>
<dbReference type="Gene3D" id="3.40.50.850">
    <property type="entry name" value="Isochorismatase-like"/>
    <property type="match status" value="1"/>
</dbReference>
<dbReference type="InterPro" id="IPR036380">
    <property type="entry name" value="Isochorismatase-like_sf"/>
</dbReference>
<evidence type="ECO:0000256" key="2">
    <source>
        <dbReference type="ARBA" id="ARBA00006336"/>
    </source>
</evidence>
<dbReference type="InterPro" id="IPR050272">
    <property type="entry name" value="Isochorismatase-like_hydrls"/>
</dbReference>
<dbReference type="InterPro" id="IPR009081">
    <property type="entry name" value="PP-bd_ACP"/>
</dbReference>
<feature type="domain" description="Carrier" evidence="6">
    <location>
        <begin position="221"/>
        <end position="294"/>
    </location>
</feature>
<evidence type="ECO:0000256" key="3">
    <source>
        <dbReference type="ARBA" id="ARBA00012100"/>
    </source>
</evidence>
<dbReference type="CDD" id="cd01013">
    <property type="entry name" value="isochorismatase"/>
    <property type="match status" value="1"/>
</dbReference>
<dbReference type="RefSeq" id="WP_029052975.1">
    <property type="nucleotide sequence ID" value="NZ_CP015108.1"/>
</dbReference>
<comment type="pathway">
    <text evidence="1">Siderophore biosynthesis.</text>
</comment>
<dbReference type="PROSITE" id="PS50075">
    <property type="entry name" value="CARRIER"/>
    <property type="match status" value="1"/>
</dbReference>
<dbReference type="Pfam" id="PF00550">
    <property type="entry name" value="PP-binding"/>
    <property type="match status" value="1"/>
</dbReference>
<evidence type="ECO:0000313" key="8">
    <source>
        <dbReference type="Proteomes" id="UP000192486"/>
    </source>
</evidence>
<comment type="similarity">
    <text evidence="2">Belongs to the isochorismatase family.</text>
</comment>
<dbReference type="EMBL" id="CP015108">
    <property type="protein sequence ID" value="ARF13173.1"/>
    <property type="molecule type" value="Genomic_DNA"/>
</dbReference>
<evidence type="ECO:0000256" key="4">
    <source>
        <dbReference type="ARBA" id="ARBA00022801"/>
    </source>
</evidence>
<comment type="catalytic activity">
    <reaction evidence="5">
        <text>isochorismate + H2O = (2S,3S)-2,3-dihydroxy-2,3-dihydrobenzoate + pyruvate</text>
        <dbReference type="Rhea" id="RHEA:11112"/>
        <dbReference type="ChEBI" id="CHEBI:15361"/>
        <dbReference type="ChEBI" id="CHEBI:15377"/>
        <dbReference type="ChEBI" id="CHEBI:29780"/>
        <dbReference type="ChEBI" id="CHEBI:58764"/>
        <dbReference type="EC" id="3.3.2.1"/>
    </reaction>
</comment>
<evidence type="ECO:0000256" key="1">
    <source>
        <dbReference type="ARBA" id="ARBA00004924"/>
    </source>
</evidence>
<dbReference type="EC" id="3.3.2.1" evidence="3"/>
<dbReference type="PRINTS" id="PR01398">
    <property type="entry name" value="ISCHRISMTASE"/>
</dbReference>
<sequence length="297" mass="33620">MGIPTIPSYQMPNISIYPTNKVSWQVDPERAVLLIHDMQNYFLNFYDTEQSPITELIHNIAKLKEQCKKQGIPVAYTAQPGNQNEADRALLTDFWGKGLSDDPAQTGIIKDLAPDSNDLMLTKWRYSAFKKSDFLNILEKQGRDQLIICGVYAHIGCLMTAAEAFMYDIQPFLVADAVADFSYDEHKMALDYAAKRCGVTTSTDELIKVLSKGTENSENESLTFETIHEQVACLLDIQGKDLSDTDDLFYMGLDSIGLMSLVEAWRQQGLEVSFMDLVERKTLAEWRDLMESRMVNV</sequence>
<keyword evidence="4" id="KW-0378">Hydrolase</keyword>
<accession>A0ABM6JT00</accession>
<dbReference type="InterPro" id="IPR036736">
    <property type="entry name" value="ACP-like_sf"/>
</dbReference>
<organism evidence="7 8">
    <name type="scientific">Sporosarcina ureae</name>
    <dbReference type="NCBI Taxonomy" id="1571"/>
    <lineage>
        <taxon>Bacteria</taxon>
        <taxon>Bacillati</taxon>
        <taxon>Bacillota</taxon>
        <taxon>Bacilli</taxon>
        <taxon>Bacillales</taxon>
        <taxon>Caryophanaceae</taxon>
        <taxon>Sporosarcina</taxon>
    </lineage>
</organism>
<evidence type="ECO:0000256" key="5">
    <source>
        <dbReference type="ARBA" id="ARBA00048590"/>
    </source>
</evidence>
<gene>
    <name evidence="7" type="ORF">SporoS204_02645</name>
</gene>